<protein>
    <recommendedName>
        <fullName evidence="3">Apple domain-containing protein</fullName>
    </recommendedName>
</protein>
<dbReference type="EMBL" id="JAUEPO010000004">
    <property type="protein sequence ID" value="KAK3324011.1"/>
    <property type="molecule type" value="Genomic_DNA"/>
</dbReference>
<feature type="region of interest" description="Disordered" evidence="1">
    <location>
        <begin position="211"/>
        <end position="256"/>
    </location>
</feature>
<reference evidence="4" key="2">
    <citation type="submission" date="2023-06" db="EMBL/GenBank/DDBJ databases">
        <authorList>
            <consortium name="Lawrence Berkeley National Laboratory"/>
            <person name="Haridas S."/>
            <person name="Hensen N."/>
            <person name="Bonometti L."/>
            <person name="Westerberg I."/>
            <person name="Brannstrom I.O."/>
            <person name="Guillou S."/>
            <person name="Cros-Aarteil S."/>
            <person name="Calhoun S."/>
            <person name="Kuo A."/>
            <person name="Mondo S."/>
            <person name="Pangilinan J."/>
            <person name="Riley R."/>
            <person name="Labutti K."/>
            <person name="Andreopoulos B."/>
            <person name="Lipzen A."/>
            <person name="Chen C."/>
            <person name="Yanf M."/>
            <person name="Daum C."/>
            <person name="Ng V."/>
            <person name="Clum A."/>
            <person name="Steindorff A."/>
            <person name="Ohm R."/>
            <person name="Martin F."/>
            <person name="Silar P."/>
            <person name="Natvig D."/>
            <person name="Lalanne C."/>
            <person name="Gautier V."/>
            <person name="Ament-Velasquez S.L."/>
            <person name="Kruys A."/>
            <person name="Hutchinson M.I."/>
            <person name="Powell A.J."/>
            <person name="Barry K."/>
            <person name="Miller A.N."/>
            <person name="Grigoriev I.V."/>
            <person name="Debuchy R."/>
            <person name="Gladieux P."/>
            <person name="Thoren M.H."/>
            <person name="Johannesson H."/>
        </authorList>
    </citation>
    <scope>NUCLEOTIDE SEQUENCE</scope>
    <source>
        <strain evidence="4">SMH4131-1</strain>
    </source>
</reference>
<evidence type="ECO:0000313" key="5">
    <source>
        <dbReference type="Proteomes" id="UP001286456"/>
    </source>
</evidence>
<gene>
    <name evidence="4" type="ORF">B0T19DRAFT_219424</name>
</gene>
<evidence type="ECO:0000256" key="1">
    <source>
        <dbReference type="SAM" id="MobiDB-lite"/>
    </source>
</evidence>
<dbReference type="Proteomes" id="UP001286456">
    <property type="component" value="Unassembled WGS sequence"/>
</dbReference>
<keyword evidence="2" id="KW-1133">Transmembrane helix</keyword>
<dbReference type="AlphaFoldDB" id="A0AAE0IFB4"/>
<evidence type="ECO:0000313" key="4">
    <source>
        <dbReference type="EMBL" id="KAK3324011.1"/>
    </source>
</evidence>
<feature type="region of interest" description="Disordered" evidence="1">
    <location>
        <begin position="476"/>
        <end position="505"/>
    </location>
</feature>
<dbReference type="InterPro" id="IPR003609">
    <property type="entry name" value="Pan_app"/>
</dbReference>
<dbReference type="Gene3D" id="3.50.4.10">
    <property type="entry name" value="Hepatocyte Growth Factor"/>
    <property type="match status" value="1"/>
</dbReference>
<organism evidence="4 5">
    <name type="scientific">Cercophora scortea</name>
    <dbReference type="NCBI Taxonomy" id="314031"/>
    <lineage>
        <taxon>Eukaryota</taxon>
        <taxon>Fungi</taxon>
        <taxon>Dikarya</taxon>
        <taxon>Ascomycota</taxon>
        <taxon>Pezizomycotina</taxon>
        <taxon>Sordariomycetes</taxon>
        <taxon>Sordariomycetidae</taxon>
        <taxon>Sordariales</taxon>
        <taxon>Lasiosphaeriaceae</taxon>
        <taxon>Cercophora</taxon>
    </lineage>
</organism>
<evidence type="ECO:0000256" key="2">
    <source>
        <dbReference type="SAM" id="Phobius"/>
    </source>
</evidence>
<accession>A0AAE0IFB4</accession>
<dbReference type="Pfam" id="PF00024">
    <property type="entry name" value="PAN_1"/>
    <property type="match status" value="1"/>
</dbReference>
<sequence length="527" mass="53180">MMQRRRLAEEGTGNSRRQDPSSPCPGGNGTQIGTVQQFTVLCNTNIDGDVIHREDSFSFLTCVDLCSSFHPKCEGVSFDGKRCQLRANLASERPKPARRFDGAIGAFPGATSNCGTLGGAAQVANNVNYSTLCGTIIAGFDLGQNFAPTYQDCLGQCAATTGCAALSFDASQTQGFKNCYLKSAVTNSSATAPQLGIDSAMLANAAQVAAPAAPPPAPAAPSAAPTSATPAPAPAPTPDPAPVSSNPGVATVPVPQPSTSGGAVVFFTPPGGSTPVASAPSAPDTGNTASVASPASPAATPPPGELPLTSTPGSGTALIPLSSAPSVSATRTSSLISLTASSSAAGVTGTSPNAAAVDNGGGDASSKAWIAAPVVGSIAAIALIVLSFIMLKRRRGARGRGRSSGDDRGGSSSRMRTSPVTSLFSTWLPGSPGRGSRKMTGMGNFSEVTGKQMPPPVSRGSIRNSVATLGFLRPAGGMERLEDEEERAGGSSAGEKRKEEVTPVYEIKNGKAELRSSLNGLGQNRWS</sequence>
<comment type="caution">
    <text evidence="4">The sequence shown here is derived from an EMBL/GenBank/DDBJ whole genome shotgun (WGS) entry which is preliminary data.</text>
</comment>
<reference evidence="4" key="1">
    <citation type="journal article" date="2023" name="Mol. Phylogenet. Evol.">
        <title>Genome-scale phylogeny and comparative genomics of the fungal order Sordariales.</title>
        <authorList>
            <person name="Hensen N."/>
            <person name="Bonometti L."/>
            <person name="Westerberg I."/>
            <person name="Brannstrom I.O."/>
            <person name="Guillou S."/>
            <person name="Cros-Aarteil S."/>
            <person name="Calhoun S."/>
            <person name="Haridas S."/>
            <person name="Kuo A."/>
            <person name="Mondo S."/>
            <person name="Pangilinan J."/>
            <person name="Riley R."/>
            <person name="LaButti K."/>
            <person name="Andreopoulos B."/>
            <person name="Lipzen A."/>
            <person name="Chen C."/>
            <person name="Yan M."/>
            <person name="Daum C."/>
            <person name="Ng V."/>
            <person name="Clum A."/>
            <person name="Steindorff A."/>
            <person name="Ohm R.A."/>
            <person name="Martin F."/>
            <person name="Silar P."/>
            <person name="Natvig D.O."/>
            <person name="Lalanne C."/>
            <person name="Gautier V."/>
            <person name="Ament-Velasquez S.L."/>
            <person name="Kruys A."/>
            <person name="Hutchinson M.I."/>
            <person name="Powell A.J."/>
            <person name="Barry K."/>
            <person name="Miller A.N."/>
            <person name="Grigoriev I.V."/>
            <person name="Debuchy R."/>
            <person name="Gladieux P."/>
            <person name="Hiltunen Thoren M."/>
            <person name="Johannesson H."/>
        </authorList>
    </citation>
    <scope>NUCLEOTIDE SEQUENCE</scope>
    <source>
        <strain evidence="4">SMH4131-1</strain>
    </source>
</reference>
<feature type="region of interest" description="Disordered" evidence="1">
    <location>
        <begin position="274"/>
        <end position="319"/>
    </location>
</feature>
<feature type="compositionally biased region" description="Pro residues" evidence="1">
    <location>
        <begin position="231"/>
        <end position="241"/>
    </location>
</feature>
<feature type="compositionally biased region" description="Low complexity" evidence="1">
    <location>
        <begin position="288"/>
        <end position="298"/>
    </location>
</feature>
<evidence type="ECO:0000259" key="3">
    <source>
        <dbReference type="Pfam" id="PF00024"/>
    </source>
</evidence>
<name>A0AAE0IFB4_9PEZI</name>
<feature type="domain" description="Apple" evidence="3">
    <location>
        <begin position="136"/>
        <end position="190"/>
    </location>
</feature>
<keyword evidence="2" id="KW-0472">Membrane</keyword>
<proteinExistence type="predicted"/>
<feature type="region of interest" description="Disordered" evidence="1">
    <location>
        <begin position="1"/>
        <end position="29"/>
    </location>
</feature>
<feature type="transmembrane region" description="Helical" evidence="2">
    <location>
        <begin position="368"/>
        <end position="391"/>
    </location>
</feature>
<keyword evidence="2" id="KW-0812">Transmembrane</keyword>
<keyword evidence="5" id="KW-1185">Reference proteome</keyword>
<feature type="compositionally biased region" description="Low complexity" evidence="1">
    <location>
        <begin position="220"/>
        <end position="230"/>
    </location>
</feature>
<feature type="region of interest" description="Disordered" evidence="1">
    <location>
        <begin position="396"/>
        <end position="462"/>
    </location>
</feature>